<dbReference type="InterPro" id="IPR036986">
    <property type="entry name" value="S4_RNA-bd_sf"/>
</dbReference>
<feature type="domain" description="Tyrosine--tRNA ligase SYY-like C-terminal" evidence="9">
    <location>
        <begin position="378"/>
        <end position="445"/>
    </location>
</feature>
<dbReference type="RefSeq" id="WP_167703794.1">
    <property type="nucleotide sequence ID" value="NZ_CP118168.1"/>
</dbReference>
<feature type="short sequence motif" description="'HIGH' region" evidence="8">
    <location>
        <begin position="47"/>
        <end position="56"/>
    </location>
</feature>
<accession>A0A968GDC4</accession>
<reference evidence="10" key="1">
    <citation type="submission" date="2020-03" db="EMBL/GenBank/DDBJ databases">
        <title>Spirochaetal bacteria isolated from arthropods constitute a novel genus Entomospira genus novum within the order Spirochaetales.</title>
        <authorList>
            <person name="Grana-Miraglia L."/>
            <person name="Sikutova S."/>
            <person name="Fingerle V."/>
            <person name="Sing A."/>
            <person name="Castillo-Ramirez S."/>
            <person name="Margos G."/>
            <person name="Rudolf I."/>
        </authorList>
    </citation>
    <scope>NUCLEOTIDE SEQUENCE</scope>
    <source>
        <strain evidence="10">BR208</strain>
    </source>
</reference>
<comment type="caution">
    <text evidence="10">The sequence shown here is derived from an EMBL/GenBank/DDBJ whole genome shotgun (WGS) entry which is preliminary data.</text>
</comment>
<evidence type="ECO:0000256" key="7">
    <source>
        <dbReference type="ARBA" id="ARBA00048248"/>
    </source>
</evidence>
<dbReference type="InterPro" id="IPR002305">
    <property type="entry name" value="aa-tRNA-synth_Ic"/>
</dbReference>
<comment type="function">
    <text evidence="8">Catalyzes the attachment of tyrosine to tRNA(Tyr) in a two-step reaction: tyrosine is first activated by ATP to form Tyr-AMP and then transferred to the acceptor end of tRNA(Tyr).</text>
</comment>
<dbReference type="GO" id="GO:0006437">
    <property type="term" value="P:tyrosyl-tRNA aminoacylation"/>
    <property type="evidence" value="ECO:0007669"/>
    <property type="project" value="UniProtKB-UniRule"/>
</dbReference>
<dbReference type="AlphaFoldDB" id="A0A968GDC4"/>
<feature type="binding site" evidence="8">
    <location>
        <position position="42"/>
    </location>
    <ligand>
        <name>L-tyrosine</name>
        <dbReference type="ChEBI" id="CHEBI:58315"/>
    </ligand>
</feature>
<evidence type="ECO:0000256" key="6">
    <source>
        <dbReference type="ARBA" id="ARBA00023146"/>
    </source>
</evidence>
<dbReference type="InterPro" id="IPR054608">
    <property type="entry name" value="SYY-like_C"/>
</dbReference>
<dbReference type="FunFam" id="1.10.240.10:FF:000001">
    <property type="entry name" value="Tyrosine--tRNA ligase"/>
    <property type="match status" value="1"/>
</dbReference>
<evidence type="ECO:0000256" key="1">
    <source>
        <dbReference type="ARBA" id="ARBA00022598"/>
    </source>
</evidence>
<dbReference type="Gene3D" id="1.10.240.10">
    <property type="entry name" value="Tyrosyl-Transfer RNA Synthetase"/>
    <property type="match status" value="1"/>
</dbReference>
<dbReference type="SUPFAM" id="SSF55174">
    <property type="entry name" value="Alpha-L RNA-binding motif"/>
    <property type="match status" value="1"/>
</dbReference>
<feature type="binding site" evidence="8">
    <location>
        <position position="237"/>
    </location>
    <ligand>
        <name>ATP</name>
        <dbReference type="ChEBI" id="CHEBI:30616"/>
    </ligand>
</feature>
<evidence type="ECO:0000256" key="4">
    <source>
        <dbReference type="ARBA" id="ARBA00022884"/>
    </source>
</evidence>
<feature type="binding site" evidence="8">
    <location>
        <position position="174"/>
    </location>
    <ligand>
        <name>L-tyrosine</name>
        <dbReference type="ChEBI" id="CHEBI:58315"/>
    </ligand>
</feature>
<evidence type="ECO:0000256" key="8">
    <source>
        <dbReference type="HAMAP-Rule" id="MF_02006"/>
    </source>
</evidence>
<dbReference type="Pfam" id="PF22421">
    <property type="entry name" value="SYY_C-terminal"/>
    <property type="match status" value="1"/>
</dbReference>
<organism evidence="10 11">
    <name type="scientific">Entomospira nematocerorum</name>
    <dbReference type="NCBI Taxonomy" id="2719987"/>
    <lineage>
        <taxon>Bacteria</taxon>
        <taxon>Pseudomonadati</taxon>
        <taxon>Spirochaetota</taxon>
        <taxon>Spirochaetia</taxon>
        <taxon>Spirochaetales</taxon>
        <taxon>Spirochaetaceae</taxon>
        <taxon>Entomospira</taxon>
    </lineage>
</organism>
<keyword evidence="2 8" id="KW-0547">Nucleotide-binding</keyword>
<keyword evidence="4" id="KW-0694">RNA-binding</keyword>
<dbReference type="InterPro" id="IPR014729">
    <property type="entry name" value="Rossmann-like_a/b/a_fold"/>
</dbReference>
<dbReference type="NCBIfam" id="TIGR00234">
    <property type="entry name" value="tyrS"/>
    <property type="match status" value="1"/>
</dbReference>
<dbReference type="HAMAP" id="MF_02006">
    <property type="entry name" value="Tyr_tRNA_synth_type1"/>
    <property type="match status" value="1"/>
</dbReference>
<feature type="binding site" evidence="8">
    <location>
        <position position="178"/>
    </location>
    <ligand>
        <name>L-tyrosine</name>
        <dbReference type="ChEBI" id="CHEBI:58315"/>
    </ligand>
</feature>
<dbReference type="GO" id="GO:0005524">
    <property type="term" value="F:ATP binding"/>
    <property type="evidence" value="ECO:0007669"/>
    <property type="project" value="UniProtKB-UniRule"/>
</dbReference>
<comment type="catalytic activity">
    <reaction evidence="7 8">
        <text>tRNA(Tyr) + L-tyrosine + ATP = L-tyrosyl-tRNA(Tyr) + AMP + diphosphate + H(+)</text>
        <dbReference type="Rhea" id="RHEA:10220"/>
        <dbReference type="Rhea" id="RHEA-COMP:9706"/>
        <dbReference type="Rhea" id="RHEA-COMP:9707"/>
        <dbReference type="ChEBI" id="CHEBI:15378"/>
        <dbReference type="ChEBI" id="CHEBI:30616"/>
        <dbReference type="ChEBI" id="CHEBI:33019"/>
        <dbReference type="ChEBI" id="CHEBI:58315"/>
        <dbReference type="ChEBI" id="CHEBI:78442"/>
        <dbReference type="ChEBI" id="CHEBI:78536"/>
        <dbReference type="ChEBI" id="CHEBI:456215"/>
        <dbReference type="EC" id="6.1.1.1"/>
    </reaction>
</comment>
<proteinExistence type="inferred from homology"/>
<dbReference type="PRINTS" id="PR01040">
    <property type="entry name" value="TRNASYNTHTYR"/>
</dbReference>
<dbReference type="Pfam" id="PF00579">
    <property type="entry name" value="tRNA-synt_1b"/>
    <property type="match status" value="1"/>
</dbReference>
<dbReference type="SUPFAM" id="SSF52374">
    <property type="entry name" value="Nucleotidylyl transferase"/>
    <property type="match status" value="1"/>
</dbReference>
<keyword evidence="3 8" id="KW-0067">ATP-binding</keyword>
<dbReference type="GO" id="GO:0004831">
    <property type="term" value="F:tyrosine-tRNA ligase activity"/>
    <property type="evidence" value="ECO:0007669"/>
    <property type="project" value="UniProtKB-UniRule"/>
</dbReference>
<dbReference type="CDD" id="cd00805">
    <property type="entry name" value="TyrRS_core"/>
    <property type="match status" value="1"/>
</dbReference>
<keyword evidence="1 8" id="KW-0436">Ligase</keyword>
<comment type="similarity">
    <text evidence="8">Belongs to the class-I aminoacyl-tRNA synthetase family. TyrS type 1 subfamily.</text>
</comment>
<evidence type="ECO:0000259" key="9">
    <source>
        <dbReference type="Pfam" id="PF22421"/>
    </source>
</evidence>
<comment type="subcellular location">
    <subcellularLocation>
        <location evidence="8">Cytoplasm</location>
    </subcellularLocation>
</comment>
<name>A0A968GDC4_9SPIO</name>
<sequence length="449" mass="50657">MTSNPLFNKLHLRGFFNQCTDEDGLAKAIVEHQAQSKPFAVYLGIDPTASSLHIGHTLPLYMLKHLQDIGLQIVVLIGGGTGRIGDPSGKNQARQLLSDDIINSNAELIKNQCMRFFQGNENVRFLNNATWLNELRYIDFLRDIGRHFSVNRMLSFDAYASRLENGLSFIEFNYQLLQSYDFEQLFQRENCRLQIGGQDQWGNIVAGVDLIRRMHNEETFGLTCPLIMTSTGQKMGKSEKGAIFLDPNLTSPSEFYQYWRNCSDADVGRFLKLFTFLPIDVCDELVAHQDVTSLSHAKDRLALEVTTIIHGEEVARKIQEQMRVLFNKSSENSLERVQLIISQARVQFDHTHPNTTSTGVSGSHGGMTYSSVTLKQLQEGITLADLFTQAKLAMSKGEYRKKLVAAGAAYCNEEVIMESDKIISIDMFIDNALLLRAGKKRYHLVVLES</sequence>
<dbReference type="InterPro" id="IPR024107">
    <property type="entry name" value="Tyr-tRNA-ligase_bac_1"/>
</dbReference>
<comment type="subunit">
    <text evidence="8">Homodimer.</text>
</comment>
<gene>
    <name evidence="8" type="primary">tyrS</name>
    <name evidence="10" type="ORF">HCT46_05565</name>
</gene>
<dbReference type="InterPro" id="IPR002307">
    <property type="entry name" value="Tyr-tRNA-ligase"/>
</dbReference>
<dbReference type="PANTHER" id="PTHR11766">
    <property type="entry name" value="TYROSYL-TRNA SYNTHETASE"/>
    <property type="match status" value="1"/>
</dbReference>
<dbReference type="Gene3D" id="3.10.290.10">
    <property type="entry name" value="RNA-binding S4 domain"/>
    <property type="match status" value="1"/>
</dbReference>
<dbReference type="GO" id="GO:0003723">
    <property type="term" value="F:RNA binding"/>
    <property type="evidence" value="ECO:0007669"/>
    <property type="project" value="UniProtKB-KW"/>
</dbReference>
<dbReference type="GO" id="GO:0005829">
    <property type="term" value="C:cytosol"/>
    <property type="evidence" value="ECO:0007669"/>
    <property type="project" value="TreeGrafter"/>
</dbReference>
<keyword evidence="8" id="KW-0963">Cytoplasm</keyword>
<keyword evidence="5 8" id="KW-0648">Protein biosynthesis</keyword>
<evidence type="ECO:0000313" key="11">
    <source>
        <dbReference type="Proteomes" id="UP000752013"/>
    </source>
</evidence>
<keyword evidence="6 8" id="KW-0030">Aminoacyl-tRNA synthetase</keyword>
<evidence type="ECO:0000313" key="10">
    <source>
        <dbReference type="EMBL" id="NIZ47378.1"/>
    </source>
</evidence>
<evidence type="ECO:0000256" key="5">
    <source>
        <dbReference type="ARBA" id="ARBA00022917"/>
    </source>
</evidence>
<dbReference type="InterPro" id="IPR024088">
    <property type="entry name" value="Tyr-tRNA-ligase_bac-type"/>
</dbReference>
<evidence type="ECO:0000256" key="3">
    <source>
        <dbReference type="ARBA" id="ARBA00022840"/>
    </source>
</evidence>
<protein>
    <recommendedName>
        <fullName evidence="8">Tyrosine--tRNA ligase</fullName>
        <ecNumber evidence="8">6.1.1.1</ecNumber>
    </recommendedName>
    <alternativeName>
        <fullName evidence="8">Tyrosyl-tRNA synthetase</fullName>
        <shortName evidence="8">TyrRS</shortName>
    </alternativeName>
</protein>
<dbReference type="Gene3D" id="3.40.50.620">
    <property type="entry name" value="HUPs"/>
    <property type="match status" value="1"/>
</dbReference>
<dbReference type="Proteomes" id="UP000752013">
    <property type="component" value="Unassembled WGS sequence"/>
</dbReference>
<dbReference type="PANTHER" id="PTHR11766:SF0">
    <property type="entry name" value="TYROSINE--TRNA LIGASE, MITOCHONDRIAL"/>
    <property type="match status" value="1"/>
</dbReference>
<dbReference type="EMBL" id="JAATLK010000001">
    <property type="protein sequence ID" value="NIZ47378.1"/>
    <property type="molecule type" value="Genomic_DNA"/>
</dbReference>
<evidence type="ECO:0000256" key="2">
    <source>
        <dbReference type="ARBA" id="ARBA00022741"/>
    </source>
</evidence>
<feature type="short sequence motif" description="'KMSKS' region" evidence="8">
    <location>
        <begin position="234"/>
        <end position="238"/>
    </location>
</feature>
<dbReference type="EC" id="6.1.1.1" evidence="8"/>
<keyword evidence="11" id="KW-1185">Reference proteome</keyword>